<feature type="compositionally biased region" description="Basic and acidic residues" evidence="2">
    <location>
        <begin position="22"/>
        <end position="39"/>
    </location>
</feature>
<dbReference type="EMBL" id="KQ980837">
    <property type="protein sequence ID" value="KYN12357.1"/>
    <property type="molecule type" value="Genomic_DNA"/>
</dbReference>
<evidence type="ECO:0000313" key="4">
    <source>
        <dbReference type="Proteomes" id="UP000078492"/>
    </source>
</evidence>
<organism evidence="3 4">
    <name type="scientific">Trachymyrmex cornetzi</name>
    <dbReference type="NCBI Taxonomy" id="471704"/>
    <lineage>
        <taxon>Eukaryota</taxon>
        <taxon>Metazoa</taxon>
        <taxon>Ecdysozoa</taxon>
        <taxon>Arthropoda</taxon>
        <taxon>Hexapoda</taxon>
        <taxon>Insecta</taxon>
        <taxon>Pterygota</taxon>
        <taxon>Neoptera</taxon>
        <taxon>Endopterygota</taxon>
        <taxon>Hymenoptera</taxon>
        <taxon>Apocrita</taxon>
        <taxon>Aculeata</taxon>
        <taxon>Formicoidea</taxon>
        <taxon>Formicidae</taxon>
        <taxon>Myrmicinae</taxon>
        <taxon>Trachymyrmex</taxon>
    </lineage>
</organism>
<reference evidence="3 4" key="1">
    <citation type="submission" date="2015-09" db="EMBL/GenBank/DDBJ databases">
        <title>Trachymyrmex cornetzi WGS genome.</title>
        <authorList>
            <person name="Nygaard S."/>
            <person name="Hu H."/>
            <person name="Boomsma J."/>
            <person name="Zhang G."/>
        </authorList>
    </citation>
    <scope>NUCLEOTIDE SEQUENCE [LARGE SCALE GENOMIC DNA]</scope>
    <source>
        <strain evidence="3">Tcor2-1</strain>
        <tissue evidence="3">Whole body</tissue>
    </source>
</reference>
<name>A0A151IXD7_9HYME</name>
<accession>A0A151IXD7</accession>
<feature type="region of interest" description="Disordered" evidence="2">
    <location>
        <begin position="138"/>
        <end position="158"/>
    </location>
</feature>
<feature type="compositionally biased region" description="Basic and acidic residues" evidence="2">
    <location>
        <begin position="1"/>
        <end position="10"/>
    </location>
</feature>
<proteinExistence type="predicted"/>
<feature type="coiled-coil region" evidence="1">
    <location>
        <begin position="57"/>
        <end position="133"/>
    </location>
</feature>
<evidence type="ECO:0000256" key="2">
    <source>
        <dbReference type="SAM" id="MobiDB-lite"/>
    </source>
</evidence>
<evidence type="ECO:0000313" key="3">
    <source>
        <dbReference type="EMBL" id="KYN12357.1"/>
    </source>
</evidence>
<evidence type="ECO:0000256" key="1">
    <source>
        <dbReference type="SAM" id="Coils"/>
    </source>
</evidence>
<dbReference type="Proteomes" id="UP000078492">
    <property type="component" value="Unassembled WGS sequence"/>
</dbReference>
<sequence>MKMEKDRRGSTGELAMFMKRKREGEGGESEDRKMEETFRRSKKTLRSPVKIGEGGEMKEILEELKELKEMRVEMREGLKGMSKEIRAEEVAEGQKEWMRKEMEKVKEELRVKEEKWQREKGEMLERLKELEGELGKMKVVAGEGKGEGRKEREGEKVEKGEGKEIWMERIRRLERRSERREREERKRNVVIKGIKGGEGEIERKVKEVLGSIERGMVVEKNKDDRERLVGEGM</sequence>
<protein>
    <submittedName>
        <fullName evidence="3">Uncharacterized protein</fullName>
    </submittedName>
</protein>
<keyword evidence="1" id="KW-0175">Coiled coil</keyword>
<feature type="compositionally biased region" description="Basic and acidic residues" evidence="2">
    <location>
        <begin position="144"/>
        <end position="158"/>
    </location>
</feature>
<feature type="non-terminal residue" evidence="3">
    <location>
        <position position="233"/>
    </location>
</feature>
<keyword evidence="4" id="KW-1185">Reference proteome</keyword>
<dbReference type="AlphaFoldDB" id="A0A151IXD7"/>
<gene>
    <name evidence="3" type="ORF">ALC57_15471</name>
</gene>
<feature type="region of interest" description="Disordered" evidence="2">
    <location>
        <begin position="1"/>
        <end position="51"/>
    </location>
</feature>